<feature type="domain" description="Guanylate cyclase" evidence="5">
    <location>
        <begin position="1515"/>
        <end position="1651"/>
    </location>
</feature>
<dbReference type="SMART" id="SM00369">
    <property type="entry name" value="LRR_TYP"/>
    <property type="match status" value="11"/>
</dbReference>
<name>A0A8H7F7C9_AGABI</name>
<reference evidence="7 8" key="1">
    <citation type="journal article" name="Sci. Rep.">
        <title>Telomere-to-telomere assembled and centromere annotated genomes of the two main subspecies of the button mushroom Agaricus bisporus reveal especially polymorphic chromosome ends.</title>
        <authorList>
            <person name="Sonnenberg A.S.M."/>
            <person name="Sedaghat-Telgerd N."/>
            <person name="Lavrijssen B."/>
            <person name="Ohm R.A."/>
            <person name="Hendrickx P.M."/>
            <person name="Scholtmeijer K."/>
            <person name="Baars J.J.P."/>
            <person name="van Peer A."/>
        </authorList>
    </citation>
    <scope>NUCLEOTIDE SEQUENCE [LARGE SCALE GENOMIC DNA]</scope>
    <source>
        <strain evidence="7 8">H119_p4</strain>
    </source>
</reference>
<feature type="compositionally biased region" description="Pro residues" evidence="4">
    <location>
        <begin position="168"/>
        <end position="177"/>
    </location>
</feature>
<sequence>MTIAAVGVSSEVRLQIDDLIDDRGQVIEDVLADPQLAQMGPIDPTIAPFLVDEPPSPASTTFLPAPDHERSPSHSFTSSKGFSKSSFTSFLSFRQSSSASRSFRASDSTAHLPSPDSKHRSSYDDWDASTVNSSTTQQTELRKKSSMFNILKRKASKVHLRHTSQEDSPPPPVPPKPADNYVFNLPVDPPHPFVQPPPSLHHPSSSKDKGKGKEKEREREQERDREREREKEKEKDRDRDRDRDKDRDKDGEKSREKDKEKKSKKRRIKGPPVPPKDDPLFPLDTNLDRMEGIVSAENLIPLTNHAPENSLTDPPTFNNPFSSSDPQAGAINYGPSHISPTASMPFLNGQTPDPKEARPSFSTIRKDDGEWVTPQSWIVVGKDDTKDDMTAPDDDVSTDDETRAKSGPNSIIQSSLHPPSFRIGGSIKPSRRDKTREGKDELVMKIYRPNGAPIQTAMGISLTVYDLIPTLLKRMVGDERRLNRLFLMERGKERIMDIRELPLNLICRRMTEAGYSWNDGRILLSGDRLAFLLKFIFRDPDMGLGRRSLTADAPYQIPESELRLHNFETLDLSGRSLRTIPVALHQHADQIISLKLSRNPMIDLPLDFVEACTSLCDLRLSNMSMRKIPANLVAAKALKRLDLSSNHIKIKELENANLQLIPELRGLLLHNNLLKDLPQKFADFENLLNLNISSNRLPTIPDVVLQIKTLTELDVSFNYITDLPTNVGDMTSLQRFLFVGNSIKSIPNSFWKLRNLEHVDCRRNQIGDLGIVMNLPRLETLNADHNAIHLLDLSMGKHVMKIDLSNNEITKVMVSLPPFGSTSLQLTTLDVSYASLTTLDGAVLRNLPTLVTLRIQHNSLAYLPDSIEELVHLETFICYENRLQRLPDTIGKLSKLITLDAHSNNLREVPVAIWQCPSLCILNLSSNFLTTFPVPPLIPLYPMPDQTGRIADPPKNYDASHVISSILHPPLMFSLENLSISENKISSIDSLRNISFFRSLLSLNLSYNDISDLPKGFFRKMYRLEEFHICGNDLTMIPGHEEFSNLRELRRLFLSGNKLTSLPAELGRLKRLKVMDVSNNCLRYNINNYGYDWNWNNNEDLYYLNLSGNKRFQVKRDNRHTFGSSRSSRELHNPLSGFSSVPKLRILGLMDVTVTASDLPDEHEDRRVRSTSSLVGGLGYGIADSLNIDDSMTMLDLVHEFPPINGTSRALFAMFGNAKPPKLPIGVSPNKHAKFLHDHFIPFFQNQLDHPYLQESNHFAVDVLRRSFLGLHQTIHDMWFPPVQRKASMASVAGGLPTVNVDSGTARTGCSGLVVYIEGNRLFAANVGSAHGVISRKGQPFLVTRIHCPWDEDELKRMRKSEGWVSPEGLVNNEVDVSRSFGYYQLLPVVNASPDIVEYEISETDEYLVLGNRALWDFVSYQTAVDIASGRGEPSMIAQKLRDFAISYGSTGNIMVMVVRLKDYHERPLVRTPSMIESDSPFSPALYIPKSNHMVVDKSVRRAEPEVPPPTGHIALVFTDIRNSTHLWEVNPGMPAAIQIHNDLMRRRLRECGGYEFKTEGDAFLCSFPTIMAAVWFCLSVQNQLLQENWPKEILECEDGKAIVDSEGNMLWKGISVRMGIHSGTPVCLQDPVTHRMDYYGPVINRAARVSALAKGGQIFCSAEVVQEIKASVLEAIEKTSLSKSQPAKAIAEVKQLGVIIKEVGEMKLKGLEVPEFISAIYTPGLEGRHDFDAEEDPAPASVYLDVAHVREIGMLCLRLEALTSGRIFKPSNTARDLNLTIPLEDDPEDEDNPELWRDLEVDPENLLPPMTTRWTDHDLLTTLDSFTCRIQNALQTLIKAYEADRINAPNIMNVLSNAGLDADTLLVMAELIGHS</sequence>
<evidence type="ECO:0000313" key="7">
    <source>
        <dbReference type="EMBL" id="KAF7782095.1"/>
    </source>
</evidence>
<dbReference type="PROSITE" id="PS51746">
    <property type="entry name" value="PPM_2"/>
    <property type="match status" value="1"/>
</dbReference>
<dbReference type="GO" id="GO:0005737">
    <property type="term" value="C:cytoplasm"/>
    <property type="evidence" value="ECO:0007669"/>
    <property type="project" value="TreeGrafter"/>
</dbReference>
<evidence type="ECO:0000259" key="6">
    <source>
        <dbReference type="PROSITE" id="PS51746"/>
    </source>
</evidence>
<dbReference type="InterPro" id="IPR029787">
    <property type="entry name" value="Nucleotide_cyclase"/>
</dbReference>
<keyword evidence="3" id="KW-0677">Repeat</keyword>
<dbReference type="InterPro" id="IPR050216">
    <property type="entry name" value="LRR_domain-containing"/>
</dbReference>
<dbReference type="GO" id="GO:0046872">
    <property type="term" value="F:metal ion binding"/>
    <property type="evidence" value="ECO:0007669"/>
    <property type="project" value="UniProtKB-KW"/>
</dbReference>
<dbReference type="PANTHER" id="PTHR48051">
    <property type="match status" value="1"/>
</dbReference>
<dbReference type="Pfam" id="PF00211">
    <property type="entry name" value="Guanylate_cyc"/>
    <property type="match status" value="1"/>
</dbReference>
<feature type="compositionally biased region" description="Polar residues" evidence="4">
    <location>
        <begin position="129"/>
        <end position="139"/>
    </location>
</feature>
<dbReference type="Pfam" id="PF00481">
    <property type="entry name" value="PP2C"/>
    <property type="match status" value="1"/>
</dbReference>
<dbReference type="SMART" id="SM00332">
    <property type="entry name" value="PP2Cc"/>
    <property type="match status" value="1"/>
</dbReference>
<feature type="region of interest" description="Disordered" evidence="4">
    <location>
        <begin position="102"/>
        <end position="285"/>
    </location>
</feature>
<dbReference type="PROSITE" id="PS50125">
    <property type="entry name" value="GUANYLATE_CYCLASE_2"/>
    <property type="match status" value="1"/>
</dbReference>
<evidence type="ECO:0000259" key="5">
    <source>
        <dbReference type="PROSITE" id="PS50125"/>
    </source>
</evidence>
<dbReference type="CDD" id="cd07302">
    <property type="entry name" value="CHD"/>
    <property type="match status" value="1"/>
</dbReference>
<proteinExistence type="predicted"/>
<protein>
    <recommendedName>
        <fullName evidence="9">Adenylate cyclase</fullName>
    </recommendedName>
</protein>
<feature type="region of interest" description="Disordered" evidence="4">
    <location>
        <begin position="383"/>
        <end position="438"/>
    </location>
</feature>
<feature type="compositionally biased region" description="Basic and acidic residues" evidence="4">
    <location>
        <begin position="205"/>
        <end position="261"/>
    </location>
</feature>
<dbReference type="InterPro" id="IPR055071">
    <property type="entry name" value="RA_PHLPP-like"/>
</dbReference>
<dbReference type="SUPFAM" id="SSF81606">
    <property type="entry name" value="PP2C-like"/>
    <property type="match status" value="1"/>
</dbReference>
<dbReference type="InterPro" id="IPR001054">
    <property type="entry name" value="A/G_cyclase"/>
</dbReference>
<feature type="region of interest" description="Disordered" evidence="4">
    <location>
        <begin position="50"/>
        <end position="82"/>
    </location>
</feature>
<comment type="caution">
    <text evidence="7">The sequence shown here is derived from an EMBL/GenBank/DDBJ whole genome shotgun (WGS) entry which is preliminary data.</text>
</comment>
<feature type="compositionally biased region" description="Polar residues" evidence="4">
    <location>
        <begin position="306"/>
        <end position="326"/>
    </location>
</feature>
<dbReference type="Gene3D" id="3.60.40.10">
    <property type="entry name" value="PPM-type phosphatase domain"/>
    <property type="match status" value="1"/>
</dbReference>
<organism evidence="7 8">
    <name type="scientific">Agaricus bisporus var. burnettii</name>
    <dbReference type="NCBI Taxonomy" id="192524"/>
    <lineage>
        <taxon>Eukaryota</taxon>
        <taxon>Fungi</taxon>
        <taxon>Dikarya</taxon>
        <taxon>Basidiomycota</taxon>
        <taxon>Agaricomycotina</taxon>
        <taxon>Agaricomycetes</taxon>
        <taxon>Agaricomycetidae</taxon>
        <taxon>Agaricales</taxon>
        <taxon>Agaricineae</taxon>
        <taxon>Agaricaceae</taxon>
        <taxon>Agaricus</taxon>
    </lineage>
</organism>
<feature type="compositionally biased region" description="Acidic residues" evidence="4">
    <location>
        <begin position="390"/>
        <end position="399"/>
    </location>
</feature>
<dbReference type="Gene3D" id="3.30.70.1230">
    <property type="entry name" value="Nucleotide cyclase"/>
    <property type="match status" value="1"/>
</dbReference>
<dbReference type="InterPro" id="IPR001932">
    <property type="entry name" value="PPM-type_phosphatase-like_dom"/>
</dbReference>
<dbReference type="GO" id="GO:0035556">
    <property type="term" value="P:intracellular signal transduction"/>
    <property type="evidence" value="ECO:0007669"/>
    <property type="project" value="InterPro"/>
</dbReference>
<dbReference type="InterPro" id="IPR036457">
    <property type="entry name" value="PPM-type-like_dom_sf"/>
</dbReference>
<dbReference type="InterPro" id="IPR003591">
    <property type="entry name" value="Leu-rich_rpt_typical-subtyp"/>
</dbReference>
<keyword evidence="2" id="KW-0479">Metal-binding</keyword>
<dbReference type="CDD" id="cd00143">
    <property type="entry name" value="PP2Cc"/>
    <property type="match status" value="1"/>
</dbReference>
<evidence type="ECO:0000256" key="4">
    <source>
        <dbReference type="SAM" id="MobiDB-lite"/>
    </source>
</evidence>
<dbReference type="Gene3D" id="3.80.10.10">
    <property type="entry name" value="Ribonuclease Inhibitor"/>
    <property type="match status" value="4"/>
</dbReference>
<dbReference type="SUPFAM" id="SSF55073">
    <property type="entry name" value="Nucleotide cyclase"/>
    <property type="match status" value="1"/>
</dbReference>
<feature type="domain" description="PPM-type phosphatase" evidence="6">
    <location>
        <begin position="1211"/>
        <end position="1461"/>
    </location>
</feature>
<accession>A0A8H7F7C9</accession>
<feature type="compositionally biased region" description="Low complexity" evidence="4">
    <location>
        <begin position="73"/>
        <end position="82"/>
    </location>
</feature>
<dbReference type="Proteomes" id="UP000629468">
    <property type="component" value="Unassembled WGS sequence"/>
</dbReference>
<evidence type="ECO:0000256" key="1">
    <source>
        <dbReference type="ARBA" id="ARBA00022614"/>
    </source>
</evidence>
<dbReference type="InterPro" id="IPR001611">
    <property type="entry name" value="Leu-rich_rpt"/>
</dbReference>
<dbReference type="SUPFAM" id="SSF52058">
    <property type="entry name" value="L domain-like"/>
    <property type="match status" value="2"/>
</dbReference>
<feature type="region of interest" description="Disordered" evidence="4">
    <location>
        <begin position="304"/>
        <end position="333"/>
    </location>
</feature>
<feature type="compositionally biased region" description="Pro residues" evidence="4">
    <location>
        <begin position="187"/>
        <end position="200"/>
    </location>
</feature>
<dbReference type="InterPro" id="IPR032675">
    <property type="entry name" value="LRR_dom_sf"/>
</dbReference>
<evidence type="ECO:0000256" key="3">
    <source>
        <dbReference type="ARBA" id="ARBA00022737"/>
    </source>
</evidence>
<evidence type="ECO:0000256" key="2">
    <source>
        <dbReference type="ARBA" id="ARBA00022723"/>
    </source>
</evidence>
<feature type="compositionally biased region" description="Polar residues" evidence="4">
    <location>
        <begin position="407"/>
        <end position="417"/>
    </location>
</feature>
<dbReference type="Pfam" id="PF23010">
    <property type="entry name" value="RA_3"/>
    <property type="match status" value="1"/>
</dbReference>
<keyword evidence="1" id="KW-0433">Leucine-rich repeat</keyword>
<dbReference type="EMBL" id="JABXXO010000003">
    <property type="protein sequence ID" value="KAF7782095.1"/>
    <property type="molecule type" value="Genomic_DNA"/>
</dbReference>
<evidence type="ECO:0000313" key="8">
    <source>
        <dbReference type="Proteomes" id="UP000629468"/>
    </source>
</evidence>
<dbReference type="PANTHER" id="PTHR48051:SF1">
    <property type="entry name" value="RAS SUPPRESSOR PROTEIN 1"/>
    <property type="match status" value="1"/>
</dbReference>
<dbReference type="SMART" id="SM00044">
    <property type="entry name" value="CYCc"/>
    <property type="match status" value="1"/>
</dbReference>
<gene>
    <name evidence="7" type="ORF">Agabi119p4_1471</name>
</gene>
<dbReference type="SMART" id="SM00364">
    <property type="entry name" value="LRR_BAC"/>
    <property type="match status" value="8"/>
</dbReference>
<dbReference type="PROSITE" id="PS51450">
    <property type="entry name" value="LRR"/>
    <property type="match status" value="4"/>
</dbReference>
<feature type="compositionally biased region" description="Basic residues" evidence="4">
    <location>
        <begin position="151"/>
        <end position="162"/>
    </location>
</feature>
<evidence type="ECO:0008006" key="9">
    <source>
        <dbReference type="Google" id="ProtNLM"/>
    </source>
</evidence>
<dbReference type="Pfam" id="PF13855">
    <property type="entry name" value="LRR_8"/>
    <property type="match status" value="2"/>
</dbReference>
<dbReference type="GO" id="GO:0009190">
    <property type="term" value="P:cyclic nucleotide biosynthetic process"/>
    <property type="evidence" value="ECO:0007669"/>
    <property type="project" value="InterPro"/>
</dbReference>